<reference evidence="1" key="1">
    <citation type="submission" date="2022-08" db="EMBL/GenBank/DDBJ databases">
        <title>Genome Sequence of Lecanicillium fungicola.</title>
        <authorList>
            <person name="Buettner E."/>
        </authorList>
    </citation>
    <scope>NUCLEOTIDE SEQUENCE</scope>
    <source>
        <strain evidence="1">Babe33</strain>
    </source>
</reference>
<accession>A0ACC1N9U3</accession>
<gene>
    <name evidence="1" type="ORF">NQ176_g5283</name>
</gene>
<organism evidence="1 2">
    <name type="scientific">Zarea fungicola</name>
    <dbReference type="NCBI Taxonomy" id="93591"/>
    <lineage>
        <taxon>Eukaryota</taxon>
        <taxon>Fungi</taxon>
        <taxon>Dikarya</taxon>
        <taxon>Ascomycota</taxon>
        <taxon>Pezizomycotina</taxon>
        <taxon>Sordariomycetes</taxon>
        <taxon>Hypocreomycetidae</taxon>
        <taxon>Hypocreales</taxon>
        <taxon>Cordycipitaceae</taxon>
        <taxon>Zarea</taxon>
    </lineage>
</organism>
<name>A0ACC1N9U3_9HYPO</name>
<evidence type="ECO:0000313" key="1">
    <source>
        <dbReference type="EMBL" id="KAJ2975854.1"/>
    </source>
</evidence>
<dbReference type="EMBL" id="JANJQO010000653">
    <property type="protein sequence ID" value="KAJ2975854.1"/>
    <property type="molecule type" value="Genomic_DNA"/>
</dbReference>
<sequence>MKFVIAAILATSAAALPSNANDNGNPHIPLVELKLPAPNNYLASDIFKGQQIYVDNNRGHTADWDEETWTNFAKSRCILTPGCSTVNSYHLESEIINGTEKAFWFFELYAGPKSTAADWVHSIFDLTHQRIYTIAFSN</sequence>
<keyword evidence="2" id="KW-1185">Reference proteome</keyword>
<dbReference type="Proteomes" id="UP001143910">
    <property type="component" value="Unassembled WGS sequence"/>
</dbReference>
<comment type="caution">
    <text evidence="1">The sequence shown here is derived from an EMBL/GenBank/DDBJ whole genome shotgun (WGS) entry which is preliminary data.</text>
</comment>
<protein>
    <submittedName>
        <fullName evidence="1">Uncharacterized protein</fullName>
    </submittedName>
</protein>
<proteinExistence type="predicted"/>
<evidence type="ECO:0000313" key="2">
    <source>
        <dbReference type="Proteomes" id="UP001143910"/>
    </source>
</evidence>